<name>L7FNJ7_ENTIV</name>
<dbReference type="Proteomes" id="UP000014680">
    <property type="component" value="Unassembled WGS sequence"/>
</dbReference>
<reference evidence="1 2" key="1">
    <citation type="submission" date="2012-10" db="EMBL/GenBank/DDBJ databases">
        <authorList>
            <person name="Zafar N."/>
            <person name="Inman J."/>
            <person name="Hall N."/>
            <person name="Lorenzi H."/>
            <person name="Caler E."/>
        </authorList>
    </citation>
    <scope>NUCLEOTIDE SEQUENCE [LARGE SCALE GENOMIC DNA]</scope>
    <source>
        <strain evidence="1 2">IP1</strain>
    </source>
</reference>
<evidence type="ECO:0000313" key="1">
    <source>
        <dbReference type="EMBL" id="ELP91830.1"/>
    </source>
</evidence>
<dbReference type="AlphaFoldDB" id="L7FNJ7"/>
<sequence>MNNFRDSITRYTTSSSVISPVANSRGSEMLLLLRPRVRPVRLAESALGAAAATAAAVSAWKACSRDCLEKDERGLFASRFSAAVLWAGFSSSLPIMTSAFESPIIVSQLD</sequence>
<organism evidence="1 2">
    <name type="scientific">Entamoeba invadens IP1</name>
    <dbReference type="NCBI Taxonomy" id="370355"/>
    <lineage>
        <taxon>Eukaryota</taxon>
        <taxon>Amoebozoa</taxon>
        <taxon>Evosea</taxon>
        <taxon>Archamoebae</taxon>
        <taxon>Mastigamoebida</taxon>
        <taxon>Entamoebidae</taxon>
        <taxon>Entamoeba</taxon>
    </lineage>
</organism>
<protein>
    <submittedName>
        <fullName evidence="1">Uncharacterized protein</fullName>
    </submittedName>
</protein>
<dbReference type="VEuPathDB" id="AmoebaDB:EIN_029550"/>
<dbReference type="RefSeq" id="XP_004258601.1">
    <property type="nucleotide sequence ID" value="XM_004258553.1"/>
</dbReference>
<keyword evidence="2" id="KW-1185">Reference proteome</keyword>
<dbReference type="EMBL" id="KB206416">
    <property type="protein sequence ID" value="ELP91830.1"/>
    <property type="molecule type" value="Genomic_DNA"/>
</dbReference>
<dbReference type="GeneID" id="14890812"/>
<evidence type="ECO:0000313" key="2">
    <source>
        <dbReference type="Proteomes" id="UP000014680"/>
    </source>
</evidence>
<dbReference type="KEGG" id="eiv:EIN_029550"/>
<accession>L7FNJ7</accession>
<gene>
    <name evidence="1" type="ORF">EIN_029550</name>
</gene>
<proteinExistence type="predicted"/>